<organism evidence="1 2">
    <name type="scientific">Candidatus Deianiraea vastatrix</name>
    <dbReference type="NCBI Taxonomy" id="2163644"/>
    <lineage>
        <taxon>Bacteria</taxon>
        <taxon>Pseudomonadati</taxon>
        <taxon>Pseudomonadota</taxon>
        <taxon>Alphaproteobacteria</taxon>
        <taxon>Rickettsiales</taxon>
        <taxon>Candidatus Deianiraeaceae</taxon>
        <taxon>Candidatus Deianiraea</taxon>
    </lineage>
</organism>
<dbReference type="EMBL" id="CP029077">
    <property type="protein sequence ID" value="QED23559.1"/>
    <property type="molecule type" value="Genomic_DNA"/>
</dbReference>
<keyword evidence="2" id="KW-1185">Reference proteome</keyword>
<evidence type="ECO:0000313" key="1">
    <source>
        <dbReference type="EMBL" id="QED23559.1"/>
    </source>
</evidence>
<proteinExistence type="predicted"/>
<evidence type="ECO:0000313" key="2">
    <source>
        <dbReference type="Proteomes" id="UP000321934"/>
    </source>
</evidence>
<dbReference type="AlphaFoldDB" id="A0A5B8XDY9"/>
<sequence>MLFMICGFAKNEHFQKGLASCYMRYAEAKNIDGNGTEYLKFKKRAYKVTRGDEIFPYSPLDLGVSVENGLDFKMDKYNRLMKILSDTDLIKNEYDMLAHLQCLFDCWIGDESQDALGKQKIKECEKSFLWNLESFEQKFKITPKDTPDSLKKPTYTEEIAMDEKKKHELCYSVYYNEGEYIPPITAKNIVEKIIKNTGSFDSASVLITGYIDWTGEPHYGRYLAKKRMIFMRDLLVESGVSSRKVLGFVTEYSDILKDKNDTDKLNARRRVRVCIVDFVVGSRHGQEFLDFFDYKGNGDLKPSEIEKMGRGQIPKQVKKK</sequence>
<dbReference type="SUPFAM" id="SSF103088">
    <property type="entry name" value="OmpA-like"/>
    <property type="match status" value="1"/>
</dbReference>
<dbReference type="Proteomes" id="UP000321934">
    <property type="component" value="Chromosome"/>
</dbReference>
<reference evidence="1 2" key="1">
    <citation type="journal article" date="2019" name="ISME J.">
        <title>Deianiraea, an extracellular bacterium associated with the ciliate Paramecium, suggests an alternative scenario for the evolution of Rickettsiales.</title>
        <authorList>
            <person name="Castelli M."/>
            <person name="Sabaneyeva E."/>
            <person name="Lanzoni O."/>
            <person name="Lebedeva N."/>
            <person name="Floriano A.M."/>
            <person name="Gaiarsa S."/>
            <person name="Benken K."/>
            <person name="Modeo L."/>
            <person name="Bandi C."/>
            <person name="Potekhin A."/>
            <person name="Sassera D."/>
            <person name="Petroni G."/>
        </authorList>
    </citation>
    <scope>NUCLEOTIDE SEQUENCE [LARGE SCALE GENOMIC DNA]</scope>
    <source>
        <strain evidence="1">CyL4-1</strain>
    </source>
</reference>
<dbReference type="Gene3D" id="3.30.1330.60">
    <property type="entry name" value="OmpA-like domain"/>
    <property type="match status" value="1"/>
</dbReference>
<gene>
    <name evidence="1" type="ORF">Deia_00771</name>
</gene>
<dbReference type="InterPro" id="IPR036737">
    <property type="entry name" value="OmpA-like_sf"/>
</dbReference>
<accession>A0A5B8XDY9</accession>
<name>A0A5B8XDY9_9RICK</name>
<protein>
    <submittedName>
        <fullName evidence="1">OmpA-like family protein</fullName>
    </submittedName>
</protein>